<accession>A0ABV3T6X9</accession>
<name>A0ABV3T6X9_9GAMM</name>
<organism evidence="1 2">
    <name type="scientific">Spiribacter insolitus</name>
    <dbReference type="NCBI Taxonomy" id="3122417"/>
    <lineage>
        <taxon>Bacteria</taxon>
        <taxon>Pseudomonadati</taxon>
        <taxon>Pseudomonadota</taxon>
        <taxon>Gammaproteobacteria</taxon>
        <taxon>Chromatiales</taxon>
        <taxon>Ectothiorhodospiraceae</taxon>
        <taxon>Spiribacter</taxon>
    </lineage>
</organism>
<gene>
    <name evidence="1" type="ORF">V6X30_03300</name>
</gene>
<reference evidence="1 2" key="1">
    <citation type="submission" date="2024-02" db="EMBL/GenBank/DDBJ databases">
        <title>New especies of Spiribacter isolated from saline water.</title>
        <authorList>
            <person name="Leon M.J."/>
            <person name="De La Haba R."/>
            <person name="Sanchez-Porro C."/>
            <person name="Ventosa A."/>
        </authorList>
    </citation>
    <scope>NUCLEOTIDE SEQUENCE [LARGE SCALE GENOMIC DNA]</scope>
    <source>
        <strain evidence="2">ag22IC4-189</strain>
    </source>
</reference>
<evidence type="ECO:0000313" key="1">
    <source>
        <dbReference type="EMBL" id="MEX0430429.1"/>
    </source>
</evidence>
<protein>
    <submittedName>
        <fullName evidence="1">Uncharacterized protein</fullName>
    </submittedName>
</protein>
<evidence type="ECO:0000313" key="2">
    <source>
        <dbReference type="Proteomes" id="UP001556637"/>
    </source>
</evidence>
<dbReference type="Proteomes" id="UP001556637">
    <property type="component" value="Unassembled WGS sequence"/>
</dbReference>
<comment type="caution">
    <text evidence="1">The sequence shown here is derived from an EMBL/GenBank/DDBJ whole genome shotgun (WGS) entry which is preliminary data.</text>
</comment>
<dbReference type="EMBL" id="JBAKFF010000001">
    <property type="protein sequence ID" value="MEX0430429.1"/>
    <property type="molecule type" value="Genomic_DNA"/>
</dbReference>
<sequence length="94" mass="10327">MKPSRIKDRHGQCRLINQQSDLGTTQHHRLGPGVDEPLDDALIARPKPAASMASRVTSPMWMKGTDAACSIGWATLCIVLVHSNRPSAPDDRER</sequence>
<proteinExistence type="predicted"/>
<keyword evidence="2" id="KW-1185">Reference proteome</keyword>